<dbReference type="RefSeq" id="WP_141923579.1">
    <property type="nucleotide sequence ID" value="NZ_VFQC01000001.1"/>
</dbReference>
<feature type="compositionally biased region" description="Basic and acidic residues" evidence="1">
    <location>
        <begin position="184"/>
        <end position="208"/>
    </location>
</feature>
<keyword evidence="2" id="KW-1133">Transmembrane helix</keyword>
<keyword evidence="2" id="KW-0472">Membrane</keyword>
<proteinExistence type="predicted"/>
<feature type="region of interest" description="Disordered" evidence="1">
    <location>
        <begin position="82"/>
        <end position="133"/>
    </location>
</feature>
<feature type="transmembrane region" description="Helical" evidence="2">
    <location>
        <begin position="250"/>
        <end position="268"/>
    </location>
</feature>
<comment type="caution">
    <text evidence="3">The sequence shown here is derived from an EMBL/GenBank/DDBJ whole genome shotgun (WGS) entry which is preliminary data.</text>
</comment>
<gene>
    <name evidence="3" type="ORF">FHX37_1936</name>
</gene>
<organism evidence="3 4">
    <name type="scientific">Haloactinospora alba</name>
    <dbReference type="NCBI Taxonomy" id="405555"/>
    <lineage>
        <taxon>Bacteria</taxon>
        <taxon>Bacillati</taxon>
        <taxon>Actinomycetota</taxon>
        <taxon>Actinomycetes</taxon>
        <taxon>Streptosporangiales</taxon>
        <taxon>Nocardiopsidaceae</taxon>
        <taxon>Haloactinospora</taxon>
    </lineage>
</organism>
<evidence type="ECO:0000256" key="1">
    <source>
        <dbReference type="SAM" id="MobiDB-lite"/>
    </source>
</evidence>
<dbReference type="AlphaFoldDB" id="A0A543NJH4"/>
<evidence type="ECO:0000256" key="2">
    <source>
        <dbReference type="SAM" id="Phobius"/>
    </source>
</evidence>
<feature type="compositionally biased region" description="Acidic residues" evidence="1">
    <location>
        <begin position="119"/>
        <end position="130"/>
    </location>
</feature>
<keyword evidence="2" id="KW-0812">Transmembrane</keyword>
<dbReference type="EMBL" id="VFQC01000001">
    <property type="protein sequence ID" value="TQN32011.1"/>
    <property type="molecule type" value="Genomic_DNA"/>
</dbReference>
<feature type="transmembrane region" description="Helical" evidence="2">
    <location>
        <begin position="225"/>
        <end position="244"/>
    </location>
</feature>
<sequence>MTDRRENGLPADAYTPLITLPPSRADAMLDALRRTGIAAYAVPIDVEQPSNRETDPAQGHPECDRLYVDAREQAEAERVLHAELPDLAGTADGTSVAADRAEGDGTATTDTHPSGGEESGSEESDPDDAVWAELVARFYESDVAAHDAVWPDAENISASGEESPVATDEEDTTPGGADAASDTTSRDTPDSVRAERAADDSGGSDDHFVPPPPPPFPRGDATSRLAWAGLLGGPLLLLGSMLLGQRLPGWLAFCSVAAFIAGFVVLVVRMGDGPSGDNGPDDGAVV</sequence>
<feature type="region of interest" description="Disordered" evidence="1">
    <location>
        <begin position="155"/>
        <end position="221"/>
    </location>
</feature>
<dbReference type="Proteomes" id="UP000317422">
    <property type="component" value="Unassembled WGS sequence"/>
</dbReference>
<dbReference type="OrthoDB" id="3824493at2"/>
<reference evidence="3 4" key="1">
    <citation type="submission" date="2019-06" db="EMBL/GenBank/DDBJ databases">
        <title>Sequencing the genomes of 1000 actinobacteria strains.</title>
        <authorList>
            <person name="Klenk H.-P."/>
        </authorList>
    </citation>
    <scope>NUCLEOTIDE SEQUENCE [LARGE SCALE GENOMIC DNA]</scope>
    <source>
        <strain evidence="3 4">DSM 45015</strain>
    </source>
</reference>
<accession>A0A543NJH4</accession>
<evidence type="ECO:0000313" key="3">
    <source>
        <dbReference type="EMBL" id="TQN32011.1"/>
    </source>
</evidence>
<evidence type="ECO:0000313" key="4">
    <source>
        <dbReference type="Proteomes" id="UP000317422"/>
    </source>
</evidence>
<keyword evidence="4" id="KW-1185">Reference proteome</keyword>
<name>A0A543NJH4_9ACTN</name>
<protein>
    <recommendedName>
        <fullName evidence="5">DUF308 domain-containing protein</fullName>
    </recommendedName>
</protein>
<evidence type="ECO:0008006" key="5">
    <source>
        <dbReference type="Google" id="ProtNLM"/>
    </source>
</evidence>